<sequence>MWMLLKQDPKGRGRTDIFDLDDDPILMWQHKNYGLVILCFETLFSMVVAGLSWGDWKGGLIYVYMRPSWPLDGRHSPRDHVLTALVMLGEGYHNFHHEFRPDYRNAKVGLAYNPKHFRANKIGKGSSSAAQKKVDQKRTQLDWGIAIEQLPVMSWDGFLAESHAGKALVTIAGVVHDLSGFMGERPGRKTLISSATGKDVAALFNGDVYDHSNAAYNLLSSMRDGIIRGGGEVGIWQEKDAEKLKTTE</sequence>
<reference evidence="13" key="2">
    <citation type="journal article" date="2023" name="IMA Fungus">
        <title>Comparative genomic study of the Penicillium genus elucidates a diverse pangenome and 15 lateral gene transfer events.</title>
        <authorList>
            <person name="Petersen C."/>
            <person name="Sorensen T."/>
            <person name="Nielsen M.R."/>
            <person name="Sondergaard T.E."/>
            <person name="Sorensen J.L."/>
            <person name="Fitzpatrick D.A."/>
            <person name="Frisvad J.C."/>
            <person name="Nielsen K.L."/>
        </authorList>
    </citation>
    <scope>NUCLEOTIDE SEQUENCE</scope>
    <source>
        <strain evidence="13">IBT 19713</strain>
    </source>
</reference>
<evidence type="ECO:0000256" key="9">
    <source>
        <dbReference type="ARBA" id="ARBA00023136"/>
    </source>
</evidence>
<keyword evidence="14" id="KW-1185">Reference proteome</keyword>
<evidence type="ECO:0000256" key="11">
    <source>
        <dbReference type="SAM" id="Phobius"/>
    </source>
</evidence>
<dbReference type="GO" id="GO:0004768">
    <property type="term" value="F:stearoyl-CoA 9-desaturase activity"/>
    <property type="evidence" value="ECO:0007669"/>
    <property type="project" value="TreeGrafter"/>
</dbReference>
<evidence type="ECO:0000256" key="7">
    <source>
        <dbReference type="ARBA" id="ARBA00023002"/>
    </source>
</evidence>
<dbReference type="GO" id="GO:0005789">
    <property type="term" value="C:endoplasmic reticulum membrane"/>
    <property type="evidence" value="ECO:0007669"/>
    <property type="project" value="TreeGrafter"/>
</dbReference>
<keyword evidence="8" id="KW-0443">Lipid metabolism</keyword>
<dbReference type="PANTHER" id="PTHR11351">
    <property type="entry name" value="ACYL-COA DESATURASE"/>
    <property type="match status" value="1"/>
</dbReference>
<dbReference type="InterPro" id="IPR036400">
    <property type="entry name" value="Cyt_B5-like_heme/steroid_sf"/>
</dbReference>
<dbReference type="GeneID" id="83204191"/>
<proteinExistence type="inferred from homology"/>
<gene>
    <name evidence="13" type="ORF">N7468_007592</name>
</gene>
<comment type="subcellular location">
    <subcellularLocation>
        <location evidence="1">Membrane</location>
        <topology evidence="1">Multi-pass membrane protein</topology>
    </subcellularLocation>
</comment>
<dbReference type="AlphaFoldDB" id="A0A9W9TKM2"/>
<keyword evidence="9 11" id="KW-0472">Membrane</keyword>
<evidence type="ECO:0000313" key="13">
    <source>
        <dbReference type="EMBL" id="KAJ5226367.1"/>
    </source>
</evidence>
<evidence type="ECO:0000256" key="6">
    <source>
        <dbReference type="ARBA" id="ARBA00022989"/>
    </source>
</evidence>
<organism evidence="13 14">
    <name type="scientific">Penicillium chermesinum</name>
    <dbReference type="NCBI Taxonomy" id="63820"/>
    <lineage>
        <taxon>Eukaryota</taxon>
        <taxon>Fungi</taxon>
        <taxon>Dikarya</taxon>
        <taxon>Ascomycota</taxon>
        <taxon>Pezizomycotina</taxon>
        <taxon>Eurotiomycetes</taxon>
        <taxon>Eurotiomycetidae</taxon>
        <taxon>Eurotiales</taxon>
        <taxon>Aspergillaceae</taxon>
        <taxon>Penicillium</taxon>
    </lineage>
</organism>
<evidence type="ECO:0000256" key="10">
    <source>
        <dbReference type="ARBA" id="ARBA00023160"/>
    </source>
</evidence>
<evidence type="ECO:0000256" key="2">
    <source>
        <dbReference type="ARBA" id="ARBA00009295"/>
    </source>
</evidence>
<evidence type="ECO:0000256" key="3">
    <source>
        <dbReference type="ARBA" id="ARBA00022516"/>
    </source>
</evidence>
<comment type="similarity">
    <text evidence="2">Belongs to the fatty acid desaturase type 1 family.</text>
</comment>
<keyword evidence="7" id="KW-0560">Oxidoreductase</keyword>
<dbReference type="Pfam" id="PF00173">
    <property type="entry name" value="Cyt-b5"/>
    <property type="match status" value="1"/>
</dbReference>
<keyword evidence="3" id="KW-0444">Lipid biosynthesis</keyword>
<dbReference type="InterPro" id="IPR001199">
    <property type="entry name" value="Cyt_B5-like_heme/steroid-bd"/>
</dbReference>
<dbReference type="GO" id="GO:0005506">
    <property type="term" value="F:iron ion binding"/>
    <property type="evidence" value="ECO:0007669"/>
    <property type="project" value="TreeGrafter"/>
</dbReference>
<keyword evidence="10" id="KW-0275">Fatty acid biosynthesis</keyword>
<dbReference type="PANTHER" id="PTHR11351:SF31">
    <property type="entry name" value="DESATURASE 1, ISOFORM A-RELATED"/>
    <property type="match status" value="1"/>
</dbReference>
<keyword evidence="6 11" id="KW-1133">Transmembrane helix</keyword>
<comment type="caution">
    <text evidence="13">The sequence shown here is derived from an EMBL/GenBank/DDBJ whole genome shotgun (WGS) entry which is preliminary data.</text>
</comment>
<dbReference type="SMART" id="SM01117">
    <property type="entry name" value="Cyt-b5"/>
    <property type="match status" value="1"/>
</dbReference>
<accession>A0A9W9TKM2</accession>
<dbReference type="OrthoDB" id="10260134at2759"/>
<evidence type="ECO:0000256" key="8">
    <source>
        <dbReference type="ARBA" id="ARBA00023098"/>
    </source>
</evidence>
<dbReference type="PROSITE" id="PS50255">
    <property type="entry name" value="CYTOCHROME_B5_2"/>
    <property type="match status" value="1"/>
</dbReference>
<dbReference type="SUPFAM" id="SSF55856">
    <property type="entry name" value="Cytochrome b5-like heme/steroid binding domain"/>
    <property type="match status" value="1"/>
</dbReference>
<evidence type="ECO:0000313" key="14">
    <source>
        <dbReference type="Proteomes" id="UP001150941"/>
    </source>
</evidence>
<evidence type="ECO:0000256" key="5">
    <source>
        <dbReference type="ARBA" id="ARBA00022832"/>
    </source>
</evidence>
<evidence type="ECO:0000256" key="4">
    <source>
        <dbReference type="ARBA" id="ARBA00022692"/>
    </source>
</evidence>
<dbReference type="Proteomes" id="UP001150941">
    <property type="component" value="Unassembled WGS sequence"/>
</dbReference>
<feature type="transmembrane region" description="Helical" evidence="11">
    <location>
        <begin position="33"/>
        <end position="56"/>
    </location>
</feature>
<dbReference type="EMBL" id="JAPQKS010000005">
    <property type="protein sequence ID" value="KAJ5226367.1"/>
    <property type="molecule type" value="Genomic_DNA"/>
</dbReference>
<evidence type="ECO:0000259" key="12">
    <source>
        <dbReference type="PROSITE" id="PS50255"/>
    </source>
</evidence>
<dbReference type="GO" id="GO:0006636">
    <property type="term" value="P:unsaturated fatty acid biosynthetic process"/>
    <property type="evidence" value="ECO:0007669"/>
    <property type="project" value="TreeGrafter"/>
</dbReference>
<evidence type="ECO:0000256" key="1">
    <source>
        <dbReference type="ARBA" id="ARBA00004141"/>
    </source>
</evidence>
<dbReference type="InterPro" id="IPR015876">
    <property type="entry name" value="Acyl-CoA_DS"/>
</dbReference>
<dbReference type="RefSeq" id="XP_058329778.1">
    <property type="nucleotide sequence ID" value="XM_058476888.1"/>
</dbReference>
<feature type="domain" description="Cytochrome b5 heme-binding" evidence="12">
    <location>
        <begin position="150"/>
        <end position="228"/>
    </location>
</feature>
<reference evidence="13" key="1">
    <citation type="submission" date="2022-11" db="EMBL/GenBank/DDBJ databases">
        <authorList>
            <person name="Petersen C."/>
        </authorList>
    </citation>
    <scope>NUCLEOTIDE SEQUENCE</scope>
    <source>
        <strain evidence="13">IBT 19713</strain>
    </source>
</reference>
<protein>
    <recommendedName>
        <fullName evidence="12">Cytochrome b5 heme-binding domain-containing protein</fullName>
    </recommendedName>
</protein>
<name>A0A9W9TKM2_9EURO</name>
<keyword evidence="5" id="KW-0276">Fatty acid metabolism</keyword>
<keyword evidence="4 11" id="KW-0812">Transmembrane</keyword>
<dbReference type="Gene3D" id="3.10.120.10">
    <property type="entry name" value="Cytochrome b5-like heme/steroid binding domain"/>
    <property type="match status" value="1"/>
</dbReference>